<dbReference type="AlphaFoldDB" id="A0A177B181"/>
<dbReference type="InterPro" id="IPR023211">
    <property type="entry name" value="DNA_pol_palm_dom_sf"/>
</dbReference>
<dbReference type="GO" id="GO:0000166">
    <property type="term" value="F:nucleotide binding"/>
    <property type="evidence" value="ECO:0007669"/>
    <property type="project" value="InterPro"/>
</dbReference>
<keyword evidence="5" id="KW-0235">DNA replication</keyword>
<evidence type="ECO:0000259" key="9">
    <source>
        <dbReference type="Pfam" id="PF12254"/>
    </source>
</evidence>
<name>A0A177B181_9BILA</name>
<keyword evidence="3 5" id="KW-0548">Nucleotidyltransferase</keyword>
<dbReference type="GO" id="GO:0003697">
    <property type="term" value="F:single-stranded DNA binding"/>
    <property type="evidence" value="ECO:0007669"/>
    <property type="project" value="TreeGrafter"/>
</dbReference>
<keyword evidence="2 5" id="KW-0808">Transferase</keyword>
<keyword evidence="4 5" id="KW-0239">DNA-directed DNA polymerase</keyword>
<comment type="catalytic activity">
    <reaction evidence="5">
        <text>DNA(n) + a 2'-deoxyribonucleoside 5'-triphosphate = DNA(n+1) + diphosphate</text>
        <dbReference type="Rhea" id="RHEA:22508"/>
        <dbReference type="Rhea" id="RHEA-COMP:17339"/>
        <dbReference type="Rhea" id="RHEA-COMP:17340"/>
        <dbReference type="ChEBI" id="CHEBI:33019"/>
        <dbReference type="ChEBI" id="CHEBI:61560"/>
        <dbReference type="ChEBI" id="CHEBI:173112"/>
        <dbReference type="EC" id="2.7.7.7"/>
    </reaction>
</comment>
<evidence type="ECO:0000256" key="3">
    <source>
        <dbReference type="ARBA" id="ARBA00022695"/>
    </source>
</evidence>
<dbReference type="GO" id="GO:0003688">
    <property type="term" value="F:DNA replication origin binding"/>
    <property type="evidence" value="ECO:0007669"/>
    <property type="project" value="TreeGrafter"/>
</dbReference>
<dbReference type="SMART" id="SM00486">
    <property type="entry name" value="POLBc"/>
    <property type="match status" value="1"/>
</dbReference>
<dbReference type="PROSITE" id="PS00116">
    <property type="entry name" value="DNA_POLYMERASE_B"/>
    <property type="match status" value="1"/>
</dbReference>
<dbReference type="GO" id="GO:0006273">
    <property type="term" value="P:lagging strand elongation"/>
    <property type="evidence" value="ECO:0007669"/>
    <property type="project" value="TreeGrafter"/>
</dbReference>
<sequence>MYLLADQPRRSRRVKSISNDKSKALKNLRDEKSGKRKMMLKEDEDIYDIVEEEEYLDIVSKRREQSGWIVGDDNDYIDDGHEVFFKVQKETKSPKRKKLKDKNIYNPKQPSIKSMFASHNIKSKPSKKIEKVITLNDDENFENIMKELNNEDQSKIGKIYESEEKAVNILKNEPNFEINDFRQFDHNFDNVNNKKDIISNTIKRSNVVYDAKSWKIDDYDVDLYFDVNGVCKVDKIDEKSENMNNMERVSNPEPVRDENNVECSNNYNNMHDDFDNTKDIKSVLEPVLLEGFDVLNVTKTDKNSSQLSCFSDLSGMDSMEVNLKSRLSTNEPLHLAEDNSLNFDEEESINFDYTDSDSNNENVDYGEPLNNEKTEFSEDGTELTFYWFDMYEPKFKMSGTLYMFGKTEQLKSVCVIVPNVQRVLYFFPRKYFFELENGVETNESISTDNVMKEIKGFVKYSEPVKFLGLKSDCNYELKVVNKMCVFDDDEVGKCREYIQLKCGFNVVSFPNEGTTYSRVYGKNTSAIENFILASRLKGPSWVKIRNFRKNNTKLSICDEEYILNSVSNVEVLSDDYKPAPSFSIMSLALRHFGANCEIVSLGITVKTIKLTSINEKSHGKNKINDNSNIEKFCLFNKTKKRVYPFDLKKIMQNNQLFLNLELFDTESDLLDRFIHYLKKYEPDFIIGHDIYEYVYNIILNRMKRYVTEHWFYLGRIKFTKILNIRSNQLRGRVVCDTHRLCEESGIKCLNFSISGVVQFLFSRKFSPFSCVKMIEIFKKQQSHQLINFARNTVDESEFSLRVLDELNGLELAFQITKICGNLLYRTLSGGRSERNEYLLLHAFYKHGYILPDSVKVKSDEKIEKYKGGLVFKPIKGFYDTHVLLVDYNSLYPSIIQEFNICFTTFNRYSLSGKNYDEIAASKKELAILPRQLRRLMRYRSLVKKAMSNYTKYKKGNTNDTTYKTYNIRQLALKLIANSMYGCLGASTFRFYAKYLAELITHKGRQILQSTKELVMNFDKSINVIYGDTDSLMIDTKVHNYEIAHKIGVKILKIVNKQFTYMSLGLDAVYKRLLLYDKKKRYSAVAIISDGSDKFQYKKEMKGLDIVKHTTTALSREAGSNVLHMLLFVNDVSSSVELIMEKLKNVAQSVNSGQVSNDKFIIHCKLNKEPLDYKTQAARQPHVLVALRYNSNSENERKLKCGDYVQYIICKITPAFKPLKKGCRLWTGYQNSLLELKTLPTIEQV</sequence>
<dbReference type="PRINTS" id="PR00106">
    <property type="entry name" value="DNAPOLB"/>
</dbReference>
<dbReference type="Gene3D" id="2.40.50.730">
    <property type="match status" value="1"/>
</dbReference>
<dbReference type="Proteomes" id="UP000078046">
    <property type="component" value="Unassembled WGS sequence"/>
</dbReference>
<dbReference type="InterPro" id="IPR036397">
    <property type="entry name" value="RNaseH_sf"/>
</dbReference>
<evidence type="ECO:0000256" key="2">
    <source>
        <dbReference type="ARBA" id="ARBA00022679"/>
    </source>
</evidence>
<dbReference type="Gene3D" id="3.30.420.10">
    <property type="entry name" value="Ribonuclease H-like superfamily/Ribonuclease H"/>
    <property type="match status" value="1"/>
</dbReference>
<evidence type="ECO:0000259" key="7">
    <source>
        <dbReference type="Pfam" id="PF00136"/>
    </source>
</evidence>
<dbReference type="InterPro" id="IPR006134">
    <property type="entry name" value="DNA-dir_DNA_pol_B_multi_dom"/>
</dbReference>
<gene>
    <name evidence="10" type="ORF">A3Q56_04892</name>
</gene>
<dbReference type="GO" id="GO:0003887">
    <property type="term" value="F:DNA-directed DNA polymerase activity"/>
    <property type="evidence" value="ECO:0007669"/>
    <property type="project" value="UniProtKB-KW"/>
</dbReference>
<feature type="region of interest" description="Disordered" evidence="6">
    <location>
        <begin position="1"/>
        <end position="25"/>
    </location>
</feature>
<dbReference type="Pfam" id="PF00136">
    <property type="entry name" value="DNA_pol_B"/>
    <property type="match status" value="1"/>
</dbReference>
<dbReference type="PANTHER" id="PTHR45861">
    <property type="entry name" value="DNA POLYMERASE ALPHA CATALYTIC SUBUNIT"/>
    <property type="match status" value="1"/>
</dbReference>
<evidence type="ECO:0000256" key="1">
    <source>
        <dbReference type="ARBA" id="ARBA00005755"/>
    </source>
</evidence>
<dbReference type="Gene3D" id="1.10.132.60">
    <property type="entry name" value="DNA polymerase family B, C-terminal domain"/>
    <property type="match status" value="1"/>
</dbReference>
<evidence type="ECO:0000256" key="4">
    <source>
        <dbReference type="ARBA" id="ARBA00022932"/>
    </source>
</evidence>
<dbReference type="GO" id="GO:1902975">
    <property type="term" value="P:mitotic DNA replication initiation"/>
    <property type="evidence" value="ECO:0007669"/>
    <property type="project" value="TreeGrafter"/>
</dbReference>
<dbReference type="GO" id="GO:0006272">
    <property type="term" value="P:leading strand elongation"/>
    <property type="evidence" value="ECO:0007669"/>
    <property type="project" value="TreeGrafter"/>
</dbReference>
<keyword evidence="5" id="KW-0238">DNA-binding</keyword>
<dbReference type="GO" id="GO:0003682">
    <property type="term" value="F:chromatin binding"/>
    <property type="evidence" value="ECO:0007669"/>
    <property type="project" value="TreeGrafter"/>
</dbReference>
<comment type="similarity">
    <text evidence="1 5">Belongs to the DNA polymerase type-B family.</text>
</comment>
<dbReference type="Pfam" id="PF03104">
    <property type="entry name" value="DNA_pol_B_exo1"/>
    <property type="match status" value="1"/>
</dbReference>
<organism evidence="10 11">
    <name type="scientific">Intoshia linei</name>
    <dbReference type="NCBI Taxonomy" id="1819745"/>
    <lineage>
        <taxon>Eukaryota</taxon>
        <taxon>Metazoa</taxon>
        <taxon>Spiralia</taxon>
        <taxon>Lophotrochozoa</taxon>
        <taxon>Mesozoa</taxon>
        <taxon>Orthonectida</taxon>
        <taxon>Rhopaluridae</taxon>
        <taxon>Intoshia</taxon>
    </lineage>
</organism>
<dbReference type="Gene3D" id="3.30.70.2820">
    <property type="match status" value="1"/>
</dbReference>
<dbReference type="Pfam" id="PF12254">
    <property type="entry name" value="DNA_pol_alpha_N"/>
    <property type="match status" value="1"/>
</dbReference>
<keyword evidence="11" id="KW-1185">Reference proteome</keyword>
<dbReference type="NCBIfam" id="TIGR00592">
    <property type="entry name" value="pol2"/>
    <property type="match status" value="1"/>
</dbReference>
<dbReference type="PANTHER" id="PTHR45861:SF1">
    <property type="entry name" value="DNA POLYMERASE ALPHA CATALYTIC SUBUNIT"/>
    <property type="match status" value="1"/>
</dbReference>
<dbReference type="EMBL" id="LWCA01000672">
    <property type="protein sequence ID" value="OAF67393.1"/>
    <property type="molecule type" value="Genomic_DNA"/>
</dbReference>
<dbReference type="InterPro" id="IPR012337">
    <property type="entry name" value="RNaseH-like_sf"/>
</dbReference>
<dbReference type="SUPFAM" id="SSF53098">
    <property type="entry name" value="Ribonuclease H-like"/>
    <property type="match status" value="1"/>
</dbReference>
<dbReference type="Gene3D" id="3.90.1600.10">
    <property type="entry name" value="Palm domain of DNA polymerase"/>
    <property type="match status" value="2"/>
</dbReference>
<dbReference type="InterPro" id="IPR024647">
    <property type="entry name" value="DNA_pol_a_cat_su_N"/>
</dbReference>
<dbReference type="SUPFAM" id="SSF56672">
    <property type="entry name" value="DNA/RNA polymerases"/>
    <property type="match status" value="1"/>
</dbReference>
<dbReference type="InterPro" id="IPR006172">
    <property type="entry name" value="DNA-dir_DNA_pol_B"/>
</dbReference>
<accession>A0A177B181</accession>
<protein>
    <recommendedName>
        <fullName evidence="5">DNA polymerase</fullName>
        <ecNumber evidence="5">2.7.7.7</ecNumber>
    </recommendedName>
</protein>
<dbReference type="GO" id="GO:0005658">
    <property type="term" value="C:alpha DNA polymerase:primase complex"/>
    <property type="evidence" value="ECO:0007669"/>
    <property type="project" value="TreeGrafter"/>
</dbReference>
<dbReference type="InterPro" id="IPR043502">
    <property type="entry name" value="DNA/RNA_pol_sf"/>
</dbReference>
<evidence type="ECO:0000313" key="10">
    <source>
        <dbReference type="EMBL" id="OAF67393.1"/>
    </source>
</evidence>
<dbReference type="InterPro" id="IPR006133">
    <property type="entry name" value="DNA-dir_DNA_pol_B_exonuc"/>
</dbReference>
<feature type="domain" description="DNA-directed DNA polymerase family B exonuclease" evidence="8">
    <location>
        <begin position="518"/>
        <end position="743"/>
    </location>
</feature>
<dbReference type="InterPro" id="IPR042087">
    <property type="entry name" value="DNA_pol_B_thumb"/>
</dbReference>
<evidence type="ECO:0000313" key="11">
    <source>
        <dbReference type="Proteomes" id="UP000078046"/>
    </source>
</evidence>
<evidence type="ECO:0000259" key="8">
    <source>
        <dbReference type="Pfam" id="PF03104"/>
    </source>
</evidence>
<proteinExistence type="inferred from homology"/>
<feature type="domain" description="DNA-directed DNA polymerase family B multifunctional" evidence="7">
    <location>
        <begin position="824"/>
        <end position="1211"/>
    </location>
</feature>
<evidence type="ECO:0000256" key="5">
    <source>
        <dbReference type="RuleBase" id="RU000442"/>
    </source>
</evidence>
<feature type="domain" description="DNA polymerase alpha catalytic subunit N-terminal" evidence="9">
    <location>
        <begin position="24"/>
        <end position="84"/>
    </location>
</feature>
<dbReference type="InterPro" id="IPR017964">
    <property type="entry name" value="DNA-dir_DNA_pol_B_CS"/>
</dbReference>
<dbReference type="OrthoDB" id="6755010at2759"/>
<reference evidence="10 11" key="1">
    <citation type="submission" date="2016-04" db="EMBL/GenBank/DDBJ databases">
        <title>The genome of Intoshia linei affirms orthonectids as highly simplified spiralians.</title>
        <authorList>
            <person name="Mikhailov K.V."/>
            <person name="Slusarev G.S."/>
            <person name="Nikitin M.A."/>
            <person name="Logacheva M.D."/>
            <person name="Penin A."/>
            <person name="Aleoshin V."/>
            <person name="Panchin Y.V."/>
        </authorList>
    </citation>
    <scope>NUCLEOTIDE SEQUENCE [LARGE SCALE GENOMIC DNA]</scope>
    <source>
        <strain evidence="10">Intl2013</strain>
        <tissue evidence="10">Whole animal</tissue>
    </source>
</reference>
<comment type="caution">
    <text evidence="10">The sequence shown here is derived from an EMBL/GenBank/DDBJ whole genome shotgun (WGS) entry which is preliminary data.</text>
</comment>
<dbReference type="EC" id="2.7.7.7" evidence="5"/>
<evidence type="ECO:0000256" key="6">
    <source>
        <dbReference type="SAM" id="MobiDB-lite"/>
    </source>
</evidence>